<gene>
    <name evidence="1" type="ORF">LCGC14_2349270</name>
</gene>
<comment type="caution">
    <text evidence="1">The sequence shown here is derived from an EMBL/GenBank/DDBJ whole genome shotgun (WGS) entry which is preliminary data.</text>
</comment>
<organism evidence="1">
    <name type="scientific">marine sediment metagenome</name>
    <dbReference type="NCBI Taxonomy" id="412755"/>
    <lineage>
        <taxon>unclassified sequences</taxon>
        <taxon>metagenomes</taxon>
        <taxon>ecological metagenomes</taxon>
    </lineage>
</organism>
<feature type="non-terminal residue" evidence="1">
    <location>
        <position position="1"/>
    </location>
</feature>
<accession>A0A0F9CAF2</accession>
<proteinExistence type="predicted"/>
<name>A0A0F9CAF2_9ZZZZ</name>
<reference evidence="1" key="1">
    <citation type="journal article" date="2015" name="Nature">
        <title>Complex archaea that bridge the gap between prokaryotes and eukaryotes.</title>
        <authorList>
            <person name="Spang A."/>
            <person name="Saw J.H."/>
            <person name="Jorgensen S.L."/>
            <person name="Zaremba-Niedzwiedzka K."/>
            <person name="Martijn J."/>
            <person name="Lind A.E."/>
            <person name="van Eijk R."/>
            <person name="Schleper C."/>
            <person name="Guy L."/>
            <person name="Ettema T.J."/>
        </authorList>
    </citation>
    <scope>NUCLEOTIDE SEQUENCE</scope>
</reference>
<dbReference type="AlphaFoldDB" id="A0A0F9CAF2"/>
<dbReference type="EMBL" id="LAZR01034165">
    <property type="protein sequence ID" value="KKL46074.1"/>
    <property type="molecule type" value="Genomic_DNA"/>
</dbReference>
<sequence length="208" mass="21699">IGFTTYTSGGKAVIQTEVATVGAAGTAGASGTNPGGNGGTVTLVNGGVALANAAPSTAADSVSLHKSRPTDSRFDFGSDSRFRLTVAYTTDADQEILTICGSEAAHSYGFILDDGVLSGMAQTASGSRSKVTIIPSITTDIFYVLDARFFPETGKCLFYVDGVLKGSVSSNLPSTNNTILWSAAVLTDNTTQKAMKMWDIEIMQKRFK</sequence>
<protein>
    <submittedName>
        <fullName evidence="1">Uncharacterized protein</fullName>
    </submittedName>
</protein>
<evidence type="ECO:0000313" key="1">
    <source>
        <dbReference type="EMBL" id="KKL46074.1"/>
    </source>
</evidence>